<comment type="caution">
    <text evidence="2">The sequence shown here is derived from an EMBL/GenBank/DDBJ whole genome shotgun (WGS) entry which is preliminary data.</text>
</comment>
<evidence type="ECO:0000313" key="3">
    <source>
        <dbReference type="Proteomes" id="UP000664203"/>
    </source>
</evidence>
<dbReference type="Proteomes" id="UP000664203">
    <property type="component" value="Unassembled WGS sequence"/>
</dbReference>
<sequence>MNIPGAFEEVEDPQSPSLPFYRTDAGDVGDGARDRRLQDERAGQWVESRTPSHVFGDSGIGWLGKCYGSVQKLVGSRTRPRGRDVETAVLGEIASISGAVLEPLSTARKPSPGMRGKNETLDLDEVESYHTAAGADQRPSTRDGLAALATASDSSPRLLSDEENERMNRKIDKLMAAIDDHRPIHFAPDAETGEVEIFADHYGQEIDRDEHELERNIDASPENYGRIIGVHNGIHRVESPNSLRYAASSDSWASTDSKKSSSNAWERAVAAANIRFAIEHGGPDQEDTVIRHPFRSSARETKAHQVRRQVRTMSPIPLDFNKRIRASTPSVHSTGTEMDTSSPLFRRSCERIRWETYAELPESMFQRESPKHSRLDEWAFVLEPREVPLPDTRESKAPSSTGRAFGVFEDGPNGECSSKKTEKPALRSKVLKDISNLRRPGHLHSNSFAKDANLADAQISTAVPATGTSFGFGGAVDPASRRAYIKPKWPGLLVNPDNNSMAEAPRLDGAARRRNEQVIGHPIDRSHYSLSHVRTSVADSSLNADPSRQAHFDLALARLEGRALPPPPSPIHRHPDSAALFDWDIQTEGSHRPLPLRGPRPSRPANSTPHASLRRYLNRKDEPGH</sequence>
<feature type="region of interest" description="Disordered" evidence="1">
    <location>
        <begin position="1"/>
        <end position="50"/>
    </location>
</feature>
<evidence type="ECO:0000256" key="1">
    <source>
        <dbReference type="SAM" id="MobiDB-lite"/>
    </source>
</evidence>
<dbReference type="AlphaFoldDB" id="A0A8H3PIM0"/>
<organism evidence="2 3">
    <name type="scientific">Alectoria fallacina</name>
    <dbReference type="NCBI Taxonomy" id="1903189"/>
    <lineage>
        <taxon>Eukaryota</taxon>
        <taxon>Fungi</taxon>
        <taxon>Dikarya</taxon>
        <taxon>Ascomycota</taxon>
        <taxon>Pezizomycotina</taxon>
        <taxon>Lecanoromycetes</taxon>
        <taxon>OSLEUM clade</taxon>
        <taxon>Lecanoromycetidae</taxon>
        <taxon>Lecanorales</taxon>
        <taxon>Lecanorineae</taxon>
        <taxon>Parmeliaceae</taxon>
        <taxon>Alectoria</taxon>
    </lineage>
</organism>
<name>A0A8H3PIM0_9LECA</name>
<dbReference type="EMBL" id="CAJPDR010000638">
    <property type="protein sequence ID" value="CAF9941164.1"/>
    <property type="molecule type" value="Genomic_DNA"/>
</dbReference>
<feature type="region of interest" description="Disordered" evidence="1">
    <location>
        <begin position="561"/>
        <end position="625"/>
    </location>
</feature>
<proteinExistence type="predicted"/>
<reference evidence="2" key="1">
    <citation type="submission" date="2021-03" db="EMBL/GenBank/DDBJ databases">
        <authorList>
            <person name="Tagirdzhanova G."/>
        </authorList>
    </citation>
    <scope>NUCLEOTIDE SEQUENCE</scope>
</reference>
<keyword evidence="3" id="KW-1185">Reference proteome</keyword>
<accession>A0A8H3PIM0</accession>
<protein>
    <submittedName>
        <fullName evidence="2">Uncharacterized protein</fullName>
    </submittedName>
</protein>
<feature type="region of interest" description="Disordered" evidence="1">
    <location>
        <begin position="389"/>
        <end position="424"/>
    </location>
</feature>
<gene>
    <name evidence="2" type="ORF">ALECFALPRED_009016</name>
</gene>
<feature type="compositionally biased region" description="Basic and acidic residues" evidence="1">
    <location>
        <begin position="30"/>
        <end position="42"/>
    </location>
</feature>
<dbReference type="OrthoDB" id="5366325at2759"/>
<evidence type="ECO:0000313" key="2">
    <source>
        <dbReference type="EMBL" id="CAF9941164.1"/>
    </source>
</evidence>